<evidence type="ECO:0000256" key="5">
    <source>
        <dbReference type="NCBIfam" id="TIGR01814"/>
    </source>
</evidence>
<dbReference type="UniPathway" id="UPA00253">
    <property type="reaction ID" value="UER00329"/>
</dbReference>
<feature type="binding site" evidence="4">
    <location>
        <position position="103"/>
    </location>
    <ligand>
        <name>pyridoxal 5'-phosphate</name>
        <dbReference type="ChEBI" id="CHEBI:597326"/>
    </ligand>
</feature>
<dbReference type="HAMAP" id="MF_01970">
    <property type="entry name" value="Kynureninase"/>
    <property type="match status" value="1"/>
</dbReference>
<dbReference type="PANTHER" id="PTHR14084:SF0">
    <property type="entry name" value="KYNURENINASE"/>
    <property type="match status" value="1"/>
</dbReference>
<dbReference type="GO" id="GO:0009435">
    <property type="term" value="P:NAD+ biosynthetic process"/>
    <property type="evidence" value="ECO:0007669"/>
    <property type="project" value="UniProtKB-UniRule"/>
</dbReference>
<comment type="caution">
    <text evidence="4">Lacks conserved residue(s) required for the propagation of feature annotation.</text>
</comment>
<dbReference type="SUPFAM" id="SSF53383">
    <property type="entry name" value="PLP-dependent transferases"/>
    <property type="match status" value="1"/>
</dbReference>
<dbReference type="GO" id="GO:0019441">
    <property type="term" value="P:L-tryptophan catabolic process to kynurenine"/>
    <property type="evidence" value="ECO:0007669"/>
    <property type="project" value="TreeGrafter"/>
</dbReference>
<keyword evidence="3 4" id="KW-0663">Pyridoxal phosphate</keyword>
<comment type="similarity">
    <text evidence="4 6">Belongs to the kynureninase family.</text>
</comment>
<evidence type="ECO:0000256" key="6">
    <source>
        <dbReference type="PIRNR" id="PIRNR038800"/>
    </source>
</evidence>
<dbReference type="GO" id="GO:0030170">
    <property type="term" value="F:pyridoxal phosphate binding"/>
    <property type="evidence" value="ECO:0007669"/>
    <property type="project" value="UniProtKB-UniRule"/>
</dbReference>
<dbReference type="GO" id="GO:0043420">
    <property type="term" value="P:anthranilate metabolic process"/>
    <property type="evidence" value="ECO:0007669"/>
    <property type="project" value="TreeGrafter"/>
</dbReference>
<dbReference type="UniPathway" id="UPA00334">
    <property type="reaction ID" value="UER00455"/>
</dbReference>
<dbReference type="EMBL" id="FNFM01000003">
    <property type="protein sequence ID" value="SDJ98701.1"/>
    <property type="molecule type" value="Genomic_DNA"/>
</dbReference>
<comment type="pathway">
    <text evidence="4 6">Amino-acid degradation; L-kynurenine degradation; L-alanine and anthranilate from L-kynurenine: step 1/1.</text>
</comment>
<feature type="binding site" evidence="4">
    <location>
        <position position="211"/>
    </location>
    <ligand>
        <name>pyridoxal 5'-phosphate</name>
        <dbReference type="ChEBI" id="CHEBI:597326"/>
    </ligand>
</feature>
<dbReference type="AlphaFoldDB" id="A0A1G8Y7K3"/>
<dbReference type="PIRSF" id="PIRSF038800">
    <property type="entry name" value="KYNU"/>
    <property type="match status" value="1"/>
</dbReference>
<dbReference type="Pfam" id="PF22580">
    <property type="entry name" value="KYNU_C"/>
    <property type="match status" value="1"/>
</dbReference>
<comment type="pathway">
    <text evidence="4 6">Cofactor biosynthesis; NAD(+) biosynthesis; quinolinate from L-kynurenine: step 2/3.</text>
</comment>
<comment type="catalytic activity">
    <reaction evidence="6">
        <text>3-hydroxy-L-kynurenine + H2O = 3-hydroxyanthranilate + L-alanine + H(+)</text>
        <dbReference type="Rhea" id="RHEA:25143"/>
        <dbReference type="ChEBI" id="CHEBI:15377"/>
        <dbReference type="ChEBI" id="CHEBI:15378"/>
        <dbReference type="ChEBI" id="CHEBI:36559"/>
        <dbReference type="ChEBI" id="CHEBI:57972"/>
        <dbReference type="ChEBI" id="CHEBI:58125"/>
        <dbReference type="EC" id="3.7.1.3"/>
    </reaction>
</comment>
<dbReference type="InterPro" id="IPR015422">
    <property type="entry name" value="PyrdxlP-dep_Trfase_small"/>
</dbReference>
<feature type="binding site" evidence="4">
    <location>
        <begin position="131"/>
        <end position="134"/>
    </location>
    <ligand>
        <name>pyridoxal 5'-phosphate</name>
        <dbReference type="ChEBI" id="CHEBI:597326"/>
    </ligand>
</feature>
<dbReference type="EC" id="3.7.1.3" evidence="4 5"/>
<evidence type="ECO:0000256" key="1">
    <source>
        <dbReference type="ARBA" id="ARBA00022642"/>
    </source>
</evidence>
<dbReference type="OrthoDB" id="9812626at2"/>
<evidence type="ECO:0000256" key="4">
    <source>
        <dbReference type="HAMAP-Rule" id="MF_01970"/>
    </source>
</evidence>
<dbReference type="GO" id="GO:0019805">
    <property type="term" value="P:quinolinate biosynthetic process"/>
    <property type="evidence" value="ECO:0007669"/>
    <property type="project" value="UniProtKB-UniRule"/>
</dbReference>
<evidence type="ECO:0000313" key="8">
    <source>
        <dbReference type="Proteomes" id="UP000199213"/>
    </source>
</evidence>
<dbReference type="Gene3D" id="3.40.640.10">
    <property type="entry name" value="Type I PLP-dependent aspartate aminotransferase-like (Major domain)"/>
    <property type="match status" value="1"/>
</dbReference>
<keyword evidence="8" id="KW-1185">Reference proteome</keyword>
<feature type="modified residue" description="N6-(pyridoxal phosphate)lysine" evidence="4">
    <location>
        <position position="234"/>
    </location>
</feature>
<dbReference type="Gene3D" id="3.90.1150.10">
    <property type="entry name" value="Aspartate Aminotransferase, domain 1"/>
    <property type="match status" value="1"/>
</dbReference>
<evidence type="ECO:0000313" key="7">
    <source>
        <dbReference type="EMBL" id="SDJ98701.1"/>
    </source>
</evidence>
<evidence type="ECO:0000256" key="3">
    <source>
        <dbReference type="ARBA" id="ARBA00022898"/>
    </source>
</evidence>
<feature type="binding site" evidence="4">
    <location>
        <position position="104"/>
    </location>
    <ligand>
        <name>pyridoxal 5'-phosphate</name>
        <dbReference type="ChEBI" id="CHEBI:597326"/>
    </ligand>
</feature>
<name>A0A1G8Y7K3_ACTMZ</name>
<keyword evidence="1 4" id="KW-0662">Pyridine nucleotide biosynthesis</keyword>
<reference evidence="8" key="1">
    <citation type="submission" date="2016-10" db="EMBL/GenBank/DDBJ databases">
        <authorList>
            <person name="Varghese N."/>
            <person name="Submissions S."/>
        </authorList>
    </citation>
    <scope>NUCLEOTIDE SEQUENCE [LARGE SCALE GENOMIC DNA]</scope>
    <source>
        <strain evidence="8">DSM 45460</strain>
    </source>
</reference>
<dbReference type="Proteomes" id="UP000199213">
    <property type="component" value="Unassembled WGS sequence"/>
</dbReference>
<feature type="binding site" evidence="4">
    <location>
        <position position="233"/>
    </location>
    <ligand>
        <name>pyridoxal 5'-phosphate</name>
        <dbReference type="ChEBI" id="CHEBI:597326"/>
    </ligand>
</feature>
<gene>
    <name evidence="4" type="primary">kynU</name>
    <name evidence="7" type="ORF">SAMN04487820_103295</name>
</gene>
<protein>
    <recommendedName>
        <fullName evidence="4 5">Kynureninase</fullName>
        <ecNumber evidence="4 5">3.7.1.3</ecNumber>
    </recommendedName>
    <alternativeName>
        <fullName evidence="4">L-kynurenine hydrolase</fullName>
    </alternativeName>
</protein>
<dbReference type="GO" id="GO:0097053">
    <property type="term" value="P:L-kynurenine catabolic process"/>
    <property type="evidence" value="ECO:0007669"/>
    <property type="project" value="UniProtKB-UniRule"/>
</dbReference>
<feature type="binding site" evidence="4">
    <location>
        <position position="289"/>
    </location>
    <ligand>
        <name>pyridoxal 5'-phosphate</name>
        <dbReference type="ChEBI" id="CHEBI:597326"/>
    </ligand>
</feature>
<comment type="subunit">
    <text evidence="4 6">Homodimer.</text>
</comment>
<comment type="cofactor">
    <cofactor evidence="4 6">
        <name>pyridoxal 5'-phosphate</name>
        <dbReference type="ChEBI" id="CHEBI:597326"/>
    </cofactor>
</comment>
<dbReference type="NCBIfam" id="TIGR01814">
    <property type="entry name" value="kynureninase"/>
    <property type="match status" value="1"/>
</dbReference>
<comment type="catalytic activity">
    <reaction evidence="4 6">
        <text>L-kynurenine + H2O = anthranilate + L-alanine + H(+)</text>
        <dbReference type="Rhea" id="RHEA:16813"/>
        <dbReference type="ChEBI" id="CHEBI:15377"/>
        <dbReference type="ChEBI" id="CHEBI:15378"/>
        <dbReference type="ChEBI" id="CHEBI:16567"/>
        <dbReference type="ChEBI" id="CHEBI:57959"/>
        <dbReference type="ChEBI" id="CHEBI:57972"/>
        <dbReference type="EC" id="3.7.1.3"/>
    </reaction>
</comment>
<dbReference type="RefSeq" id="WP_092627075.1">
    <property type="nucleotide sequence ID" value="NZ_FNFM01000003.1"/>
</dbReference>
<evidence type="ECO:0000256" key="2">
    <source>
        <dbReference type="ARBA" id="ARBA00022801"/>
    </source>
</evidence>
<comment type="function">
    <text evidence="4 6">Catalyzes the cleavage of L-kynurenine (L-Kyn) and L-3-hydroxykynurenine (L-3OHKyn) into anthranilic acid (AA) and 3-hydroxyanthranilic acid (3-OHAA), respectively.</text>
</comment>
<dbReference type="InterPro" id="IPR015421">
    <property type="entry name" value="PyrdxlP-dep_Trfase_major"/>
</dbReference>
<dbReference type="GO" id="GO:0005737">
    <property type="term" value="C:cytoplasm"/>
    <property type="evidence" value="ECO:0007669"/>
    <property type="project" value="UniProtKB-UniRule"/>
</dbReference>
<sequence>MTDRTGFAAKARELDEADPLGDYPNRFLPTDDDIVAYFDGNSLGRPPAVTAERMEHFVRHQWRARLIRGWDDGWLDWPTTVGDRLGEAVLGAAPGQLVVADSTTVLLYKLARAALHIRPERREILLDTDNFPTDRYVVEGIADEHDLTLRWIETDPAAGITAEQVANAVGPNTALVVFSHVAYRSGYLADAAAITRLAHEAGALALWDLSHSAGSVPVELDDWDVDFAVGCGYKYLNGGPGAPAFAYVNGRHQHNLRQPVQGWMGHRSPFAMGPGHEPAPGIRGVLSGTPPVLGMVPLLSGVELLEQAGIDAIRAKSLLLSDFALELADAWVSPLGVRLASPREHCRRGGHITLCRADFARVNEELRRRGVVPDFRAPDGIRIGLSPLSTRFTEVYSGMAMLAEVAAETARMSPSRHSEE</sequence>
<dbReference type="InterPro" id="IPR015424">
    <property type="entry name" value="PyrdxlP-dep_Trfase"/>
</dbReference>
<feature type="binding site" evidence="4">
    <location>
        <position position="263"/>
    </location>
    <ligand>
        <name>pyridoxal 5'-phosphate</name>
        <dbReference type="ChEBI" id="CHEBI:597326"/>
    </ligand>
</feature>
<organism evidence="7 8">
    <name type="scientific">Actinopolyspora mzabensis</name>
    <dbReference type="NCBI Taxonomy" id="995066"/>
    <lineage>
        <taxon>Bacteria</taxon>
        <taxon>Bacillati</taxon>
        <taxon>Actinomycetota</taxon>
        <taxon>Actinomycetes</taxon>
        <taxon>Actinopolysporales</taxon>
        <taxon>Actinopolysporaceae</taxon>
        <taxon>Actinopolyspora</taxon>
    </lineage>
</organism>
<dbReference type="GO" id="GO:0030429">
    <property type="term" value="F:kynureninase activity"/>
    <property type="evidence" value="ECO:0007669"/>
    <property type="project" value="UniProtKB-UniRule"/>
</dbReference>
<feature type="binding site" evidence="4">
    <location>
        <position position="208"/>
    </location>
    <ligand>
        <name>pyridoxal 5'-phosphate</name>
        <dbReference type="ChEBI" id="CHEBI:597326"/>
    </ligand>
</feature>
<dbReference type="InterPro" id="IPR010111">
    <property type="entry name" value="Kynureninase"/>
</dbReference>
<dbReference type="PANTHER" id="PTHR14084">
    <property type="entry name" value="KYNURENINASE"/>
    <property type="match status" value="1"/>
</dbReference>
<keyword evidence="2 4" id="KW-0378">Hydrolase</keyword>
<accession>A0A1G8Y7K3</accession>
<proteinExistence type="inferred from homology"/>